<name>A0A2C9DYB5_UREP2</name>
<dbReference type="AlphaFoldDB" id="A0A2C9DYB5"/>
<dbReference type="HOGENOM" id="CLU_813643_0_0_14"/>
<dbReference type="EMBL" id="CP000942">
    <property type="protein sequence ID" value="ACA32930.1"/>
    <property type="molecule type" value="Genomic_DNA"/>
</dbReference>
<protein>
    <submittedName>
        <fullName evidence="2">Uncharacterized protein</fullName>
    </submittedName>
</protein>
<evidence type="ECO:0000256" key="1">
    <source>
        <dbReference type="SAM" id="Phobius"/>
    </source>
</evidence>
<accession>A0A2C9DYB5</accession>
<keyword evidence="1" id="KW-0472">Membrane</keyword>
<keyword evidence="1" id="KW-1133">Transmembrane helix</keyword>
<keyword evidence="1" id="KW-0812">Transmembrane</keyword>
<gene>
    <name evidence="2" type="ordered locus">UPA3_0369</name>
</gene>
<proteinExistence type="predicted"/>
<evidence type="ECO:0000313" key="2">
    <source>
        <dbReference type="EMBL" id="ACA32930.1"/>
    </source>
</evidence>
<dbReference type="RefSeq" id="WP_006688625.1">
    <property type="nucleotide sequence ID" value="NC_010503.1"/>
</dbReference>
<sequence>MKTILIVNKSFRKKRSFDTRFLHDSGTIYSNDRFLKIVRESFDAHIKKKSKILFYFMEWWFQTTNYKLNPEISHAKRSLRSWLIEIFFLFCIVALIVCILAGVARPIIDCVIKSITLSRGQFKGDLIIDGQIIMKNLSPSNINGLTGGSSILNVDQWELIPKVWKAYFSSPSVVVLILLVLFFLFFSCLYIYMIKKIRPRTNKMSLEDYLIARMNLINSFKFILKRKVLFIEGIKEYNHRFVFNMNADYNLMRIMNYIYSGLAELNIIMVIDMDSDEKIFELQKVIKQDFDNLDLIIIEKEIAESLKSKYQNGCLNKKTNLININNKEIDQSQQTQDINIY</sequence>
<reference evidence="2 3" key="1">
    <citation type="submission" date="2008-02" db="EMBL/GenBank/DDBJ databases">
        <title>Genome sequence of Ureaplasma parvum serovar 3.</title>
        <authorList>
            <person name="Methe B.A."/>
            <person name="Glass J."/>
            <person name="Waites K."/>
            <person name="Shrivastava S."/>
        </authorList>
    </citation>
    <scope>NUCLEOTIDE SEQUENCE [LARGE SCALE GENOMIC DNA]</scope>
    <source>
        <strain evidence="3">ATCC 27815 / 27 / NCTC 11736</strain>
    </source>
</reference>
<dbReference type="Proteomes" id="UP000002162">
    <property type="component" value="Chromosome"/>
</dbReference>
<feature type="transmembrane region" description="Helical" evidence="1">
    <location>
        <begin position="173"/>
        <end position="194"/>
    </location>
</feature>
<feature type="transmembrane region" description="Helical" evidence="1">
    <location>
        <begin position="82"/>
        <end position="104"/>
    </location>
</feature>
<organism evidence="2 3">
    <name type="scientific">Ureaplasma parvum serovar 3 (strain ATCC 27815 / 27 / NCTC 11736)</name>
    <dbReference type="NCBI Taxonomy" id="505682"/>
    <lineage>
        <taxon>Bacteria</taxon>
        <taxon>Bacillati</taxon>
        <taxon>Mycoplasmatota</taxon>
        <taxon>Mycoplasmoidales</taxon>
        <taxon>Mycoplasmoidaceae</taxon>
        <taxon>Ureaplasma</taxon>
    </lineage>
</organism>
<dbReference type="KEGG" id="upa:UPA3_0369"/>
<dbReference type="GeneID" id="29672374"/>
<evidence type="ECO:0000313" key="3">
    <source>
        <dbReference type="Proteomes" id="UP000002162"/>
    </source>
</evidence>